<evidence type="ECO:0000256" key="1">
    <source>
        <dbReference type="SAM" id="MobiDB-lite"/>
    </source>
</evidence>
<evidence type="ECO:0000313" key="4">
    <source>
        <dbReference type="Proteomes" id="UP000243542"/>
    </source>
</evidence>
<accession>A0A2A9FCS7</accession>
<evidence type="ECO:0000313" key="3">
    <source>
        <dbReference type="EMBL" id="PFG48978.1"/>
    </source>
</evidence>
<protein>
    <submittedName>
        <fullName evidence="3">Uncharacterized protein</fullName>
    </submittedName>
</protein>
<evidence type="ECO:0000256" key="2">
    <source>
        <dbReference type="SAM" id="Phobius"/>
    </source>
</evidence>
<reference evidence="3 4" key="1">
    <citation type="submission" date="2017-10" db="EMBL/GenBank/DDBJ databases">
        <title>Sequencing the genomes of 1000 actinobacteria strains.</title>
        <authorList>
            <person name="Klenk H.-P."/>
        </authorList>
    </citation>
    <scope>NUCLEOTIDE SEQUENCE [LARGE SCALE GENOMIC DNA]</scope>
    <source>
        <strain evidence="3 4">DSM 46092</strain>
    </source>
</reference>
<dbReference type="AlphaFoldDB" id="A0A2A9FCS7"/>
<feature type="transmembrane region" description="Helical" evidence="2">
    <location>
        <begin position="26"/>
        <end position="50"/>
    </location>
</feature>
<proteinExistence type="predicted"/>
<keyword evidence="4" id="KW-1185">Reference proteome</keyword>
<dbReference type="EMBL" id="PDJK01000002">
    <property type="protein sequence ID" value="PFG48978.1"/>
    <property type="molecule type" value="Genomic_DNA"/>
</dbReference>
<dbReference type="Proteomes" id="UP000243542">
    <property type="component" value="Unassembled WGS sequence"/>
</dbReference>
<name>A0A2A9FCS7_9PSEU</name>
<comment type="caution">
    <text evidence="3">The sequence shown here is derived from an EMBL/GenBank/DDBJ whole genome shotgun (WGS) entry which is preliminary data.</text>
</comment>
<organism evidence="3 4">
    <name type="scientific">Amycolatopsis sulphurea</name>
    <dbReference type="NCBI Taxonomy" id="76022"/>
    <lineage>
        <taxon>Bacteria</taxon>
        <taxon>Bacillati</taxon>
        <taxon>Actinomycetota</taxon>
        <taxon>Actinomycetes</taxon>
        <taxon>Pseudonocardiales</taxon>
        <taxon>Pseudonocardiaceae</taxon>
        <taxon>Amycolatopsis</taxon>
    </lineage>
</organism>
<keyword evidence="2" id="KW-0812">Transmembrane</keyword>
<sequence>MAKQEFRQGPNGPYPITPRKGGGAKLFVGAVAVVAVVGVGSAAGLGGAGIEAGTVAEALPGNVSGDVVDSLPGRSLKTRTSEARKSAERGRKRETFGRFKLKQLKHAVRHEAECLAAATGRVRDYLARHRCTALDRALYAIGDGHGNAAAISVVRVGFPKKSDATGCEKVEEVQGSGDLRPLGAAALGLAGFSFSGHHYDSRIDKRTLVVAEAETVAGHLDAGTLDALAEVSVWFPRL</sequence>
<feature type="region of interest" description="Disordered" evidence="1">
    <location>
        <begin position="72"/>
        <end position="91"/>
    </location>
</feature>
<dbReference type="RefSeq" id="WP_245914921.1">
    <property type="nucleotide sequence ID" value="NZ_JBIAKZ010000001.1"/>
</dbReference>
<feature type="compositionally biased region" description="Basic and acidic residues" evidence="1">
    <location>
        <begin position="79"/>
        <end position="91"/>
    </location>
</feature>
<keyword evidence="2" id="KW-0472">Membrane</keyword>
<keyword evidence="2" id="KW-1133">Transmembrane helix</keyword>
<gene>
    <name evidence="3" type="ORF">ATK36_4097</name>
</gene>